<proteinExistence type="predicted"/>
<dbReference type="EMBL" id="CAJOBJ010197633">
    <property type="protein sequence ID" value="CAF4973613.1"/>
    <property type="molecule type" value="Genomic_DNA"/>
</dbReference>
<dbReference type="Proteomes" id="UP000681967">
    <property type="component" value="Unassembled WGS sequence"/>
</dbReference>
<feature type="region of interest" description="Disordered" evidence="1">
    <location>
        <begin position="17"/>
        <end position="36"/>
    </location>
</feature>
<evidence type="ECO:0000313" key="3">
    <source>
        <dbReference type="EMBL" id="CAF4590704.1"/>
    </source>
</evidence>
<evidence type="ECO:0000313" key="2">
    <source>
        <dbReference type="EMBL" id="CAF4544586.1"/>
    </source>
</evidence>
<evidence type="ECO:0000256" key="1">
    <source>
        <dbReference type="SAM" id="MobiDB-lite"/>
    </source>
</evidence>
<dbReference type="Proteomes" id="UP000676336">
    <property type="component" value="Unassembled WGS sequence"/>
</dbReference>
<dbReference type="EMBL" id="CAJOBI010101654">
    <property type="protein sequence ID" value="CAF4590704.1"/>
    <property type="molecule type" value="Genomic_DNA"/>
</dbReference>
<comment type="caution">
    <text evidence="3">The sequence shown here is derived from an EMBL/GenBank/DDBJ whole genome shotgun (WGS) entry which is preliminary data.</text>
</comment>
<accession>A0A8S2YX13</accession>
<reference evidence="3" key="1">
    <citation type="submission" date="2021-02" db="EMBL/GenBank/DDBJ databases">
        <authorList>
            <person name="Nowell W R."/>
        </authorList>
    </citation>
    <scope>NUCLEOTIDE SEQUENCE</scope>
</reference>
<organism evidence="3 5">
    <name type="scientific">Rotaria magnacalcarata</name>
    <dbReference type="NCBI Taxonomy" id="392030"/>
    <lineage>
        <taxon>Eukaryota</taxon>
        <taxon>Metazoa</taxon>
        <taxon>Spiralia</taxon>
        <taxon>Gnathifera</taxon>
        <taxon>Rotifera</taxon>
        <taxon>Eurotatoria</taxon>
        <taxon>Bdelloidea</taxon>
        <taxon>Philodinida</taxon>
        <taxon>Philodinidae</taxon>
        <taxon>Rotaria</taxon>
    </lineage>
</organism>
<dbReference type="EMBL" id="CAJOBH010086727">
    <property type="protein sequence ID" value="CAF4544586.1"/>
    <property type="molecule type" value="Genomic_DNA"/>
</dbReference>
<feature type="non-terminal residue" evidence="3">
    <location>
        <position position="63"/>
    </location>
</feature>
<gene>
    <name evidence="2" type="ORF">BYL167_LOCUS37847</name>
    <name evidence="4" type="ORF">GIL414_LOCUS55574</name>
    <name evidence="3" type="ORF">SMN809_LOCUS38668</name>
</gene>
<dbReference type="Proteomes" id="UP000681720">
    <property type="component" value="Unassembled WGS sequence"/>
</dbReference>
<sequence length="63" mass="7280">MEHCSFNEIDVLIRSSRHSATPPITDSSKVGYTTRNTTDKSQNIRFNNIRVQLKIFSERLARV</sequence>
<evidence type="ECO:0000313" key="4">
    <source>
        <dbReference type="EMBL" id="CAF4973613.1"/>
    </source>
</evidence>
<name>A0A8S2YX13_9BILA</name>
<feature type="compositionally biased region" description="Polar residues" evidence="1">
    <location>
        <begin position="18"/>
        <end position="36"/>
    </location>
</feature>
<protein>
    <submittedName>
        <fullName evidence="3">Uncharacterized protein</fullName>
    </submittedName>
</protein>
<dbReference type="AlphaFoldDB" id="A0A8S2YX13"/>
<evidence type="ECO:0000313" key="5">
    <source>
        <dbReference type="Proteomes" id="UP000676336"/>
    </source>
</evidence>